<protein>
    <submittedName>
        <fullName evidence="2">Uncharacterized protein</fullName>
    </submittedName>
</protein>
<evidence type="ECO:0000313" key="2">
    <source>
        <dbReference type="EMBL" id="TDZ67227.1"/>
    </source>
</evidence>
<feature type="compositionally biased region" description="Basic and acidic residues" evidence="1">
    <location>
        <begin position="42"/>
        <end position="51"/>
    </location>
</feature>
<evidence type="ECO:0000313" key="3">
    <source>
        <dbReference type="Proteomes" id="UP000295703"/>
    </source>
</evidence>
<feature type="region of interest" description="Disordered" evidence="1">
    <location>
        <begin position="19"/>
        <end position="78"/>
    </location>
</feature>
<dbReference type="AlphaFoldDB" id="A0A4R8RKB1"/>
<accession>A0A4R8RKB1</accession>
<gene>
    <name evidence="2" type="ORF">CTRI78_v003089</name>
</gene>
<organism evidence="2 3">
    <name type="scientific">Colletotrichum trifolii</name>
    <dbReference type="NCBI Taxonomy" id="5466"/>
    <lineage>
        <taxon>Eukaryota</taxon>
        <taxon>Fungi</taxon>
        <taxon>Dikarya</taxon>
        <taxon>Ascomycota</taxon>
        <taxon>Pezizomycotina</taxon>
        <taxon>Sordariomycetes</taxon>
        <taxon>Hypocreomycetidae</taxon>
        <taxon>Glomerellales</taxon>
        <taxon>Glomerellaceae</taxon>
        <taxon>Colletotrichum</taxon>
        <taxon>Colletotrichum orbiculare species complex</taxon>
    </lineage>
</organism>
<dbReference type="EMBL" id="RYZW01000018">
    <property type="protein sequence ID" value="TDZ67227.1"/>
    <property type="molecule type" value="Genomic_DNA"/>
</dbReference>
<evidence type="ECO:0000256" key="1">
    <source>
        <dbReference type="SAM" id="MobiDB-lite"/>
    </source>
</evidence>
<proteinExistence type="predicted"/>
<keyword evidence="3" id="KW-1185">Reference proteome</keyword>
<sequence length="129" mass="13834">MDDFRCLAASVETHWFRAGDPGRHTGFLAPAPLSWPGVEDGQADRQEERSQHAAAQGSSTARQSMSSAAARQSKAQGVLTHSSSHLSYLALIPDAQNNKTPASRSEGAHARYRITYPGFGLLDTAQQGL</sequence>
<comment type="caution">
    <text evidence="2">The sequence shown here is derived from an EMBL/GenBank/DDBJ whole genome shotgun (WGS) entry which is preliminary data.</text>
</comment>
<reference evidence="2 3" key="1">
    <citation type="submission" date="2018-12" db="EMBL/GenBank/DDBJ databases">
        <title>Genome sequence and assembly of Colletotrichum trifolii.</title>
        <authorList>
            <person name="Gan P."/>
            <person name="Shirasu K."/>
        </authorList>
    </citation>
    <scope>NUCLEOTIDE SEQUENCE [LARGE SCALE GENOMIC DNA]</scope>
    <source>
        <strain evidence="2 3">543-2</strain>
    </source>
</reference>
<name>A0A4R8RKB1_COLTR</name>
<feature type="compositionally biased region" description="Low complexity" evidence="1">
    <location>
        <begin position="56"/>
        <end position="76"/>
    </location>
</feature>
<dbReference type="Proteomes" id="UP000295703">
    <property type="component" value="Unassembled WGS sequence"/>
</dbReference>